<dbReference type="PANTHER" id="PTHR43588">
    <property type="entry name" value="COBALT-PRECORRIN-8 METHYLMUTASE"/>
    <property type="match status" value="1"/>
</dbReference>
<comment type="pathway">
    <text evidence="1">Cofactor biosynthesis; adenosylcobalamin biosynthesis.</text>
</comment>
<dbReference type="Pfam" id="PF02570">
    <property type="entry name" value="CbiC"/>
    <property type="match status" value="1"/>
</dbReference>
<comment type="caution">
    <text evidence="6">The sequence shown here is derived from an EMBL/GenBank/DDBJ whole genome shotgun (WGS) entry which is preliminary data.</text>
</comment>
<keyword evidence="4 6" id="KW-0413">Isomerase</keyword>
<organism evidence="6 7">
    <name type="scientific">Commensalibacter intestini</name>
    <dbReference type="NCBI Taxonomy" id="479936"/>
    <lineage>
        <taxon>Bacteria</taxon>
        <taxon>Pseudomonadati</taxon>
        <taxon>Pseudomonadota</taxon>
        <taxon>Alphaproteobacteria</taxon>
        <taxon>Acetobacterales</taxon>
        <taxon>Acetobacteraceae</taxon>
    </lineage>
</organism>
<protein>
    <submittedName>
        <fullName evidence="6">Precorrin-8X methylmutase</fullName>
        <ecNumber evidence="6">5.4.99.61</ecNumber>
    </submittedName>
</protein>
<dbReference type="InterPro" id="IPR036588">
    <property type="entry name" value="CobH/CbiC_sf"/>
</dbReference>
<dbReference type="EMBL" id="JOPB01000007">
    <property type="protein sequence ID" value="OUI78452.1"/>
    <property type="molecule type" value="Genomic_DNA"/>
</dbReference>
<dbReference type="NCBIfam" id="NF006136">
    <property type="entry name" value="PRK08285.1"/>
    <property type="match status" value="1"/>
</dbReference>
<proteinExistence type="inferred from homology"/>
<evidence type="ECO:0000256" key="1">
    <source>
        <dbReference type="ARBA" id="ARBA00004953"/>
    </source>
</evidence>
<evidence type="ECO:0000256" key="3">
    <source>
        <dbReference type="ARBA" id="ARBA00022573"/>
    </source>
</evidence>
<evidence type="ECO:0000313" key="7">
    <source>
        <dbReference type="Proteomes" id="UP000194946"/>
    </source>
</evidence>
<reference evidence="7" key="1">
    <citation type="submission" date="2014-06" db="EMBL/GenBank/DDBJ databases">
        <authorList>
            <person name="Winans N.J."/>
            <person name="Newell P.D."/>
            <person name="Douglas A.E."/>
        </authorList>
    </citation>
    <scope>NUCLEOTIDE SEQUENCE [LARGE SCALE GENOMIC DNA]</scope>
    <source>
        <strain evidence="7">DmL_052</strain>
    </source>
</reference>
<dbReference type="InterPro" id="IPR003722">
    <property type="entry name" value="Cbl_synth_CobH/CbiC"/>
</dbReference>
<dbReference type="PANTHER" id="PTHR43588:SF1">
    <property type="entry name" value="COBALT-PRECORRIN-8 METHYLMUTASE"/>
    <property type="match status" value="1"/>
</dbReference>
<dbReference type="Gene3D" id="3.40.50.10230">
    <property type="entry name" value="Cobalamin biosynthesis CobH/CbiC, precorrin-8X methylmutase"/>
    <property type="match status" value="1"/>
</dbReference>
<comment type="similarity">
    <text evidence="2">Belongs to the CobH/CbiC family.</text>
</comment>
<sequence>MSLYDYIHDGQAIYKQSFATIRREADLSKLTEDQARIAVRIIHACGRIEVTEQLVFHPDVIEATEKALQQGKPIFCDAEMVAYGITKRRLPKNNAIICTLNHPDTPQLAQEMQNTRSAAAIHLWGDALEGAVVVIGNAPTTLFHLINLLEENKLPYPAAIIGVPVGFVGAVESKDALVEWGKVPYLIVKGRQGGSAMAVAAINALAQKQEI</sequence>
<evidence type="ECO:0000313" key="6">
    <source>
        <dbReference type="EMBL" id="OUI78452.1"/>
    </source>
</evidence>
<accession>A0A251ZUX3</accession>
<keyword evidence="3" id="KW-0169">Cobalamin biosynthesis</keyword>
<name>A0A251ZUX3_9PROT</name>
<gene>
    <name evidence="6" type="primary">cobH</name>
    <name evidence="6" type="ORF">HK18_10560</name>
</gene>
<evidence type="ECO:0000256" key="4">
    <source>
        <dbReference type="ARBA" id="ARBA00023235"/>
    </source>
</evidence>
<dbReference type="UniPathway" id="UPA00148"/>
<dbReference type="RefSeq" id="WP_008853068.1">
    <property type="nucleotide sequence ID" value="NZ_JOPB01000007.1"/>
</dbReference>
<keyword evidence="7" id="KW-1185">Reference proteome</keyword>
<feature type="domain" description="Cobalamin biosynthesis precorrin-8X methylmutase CobH/CbiC" evidence="5">
    <location>
        <begin position="13"/>
        <end position="207"/>
    </location>
</feature>
<evidence type="ECO:0000256" key="2">
    <source>
        <dbReference type="ARBA" id="ARBA00009774"/>
    </source>
</evidence>
<dbReference type="GO" id="GO:0016993">
    <property type="term" value="F:precorrin-8X methylmutase activity"/>
    <property type="evidence" value="ECO:0007669"/>
    <property type="project" value="UniProtKB-EC"/>
</dbReference>
<dbReference type="AlphaFoldDB" id="A0A251ZUX3"/>
<evidence type="ECO:0000259" key="5">
    <source>
        <dbReference type="Pfam" id="PF02570"/>
    </source>
</evidence>
<dbReference type="SUPFAM" id="SSF63965">
    <property type="entry name" value="Precorrin-8X methylmutase CbiC/CobH"/>
    <property type="match status" value="1"/>
</dbReference>
<dbReference type="EC" id="5.4.99.61" evidence="6"/>
<dbReference type="GO" id="GO:0009236">
    <property type="term" value="P:cobalamin biosynthetic process"/>
    <property type="evidence" value="ECO:0007669"/>
    <property type="project" value="UniProtKB-UniPathway"/>
</dbReference>
<dbReference type="Proteomes" id="UP000194946">
    <property type="component" value="Unassembled WGS sequence"/>
</dbReference>